<dbReference type="RefSeq" id="WP_010076829.1">
    <property type="nucleotide sequence ID" value="NC_014393.1"/>
</dbReference>
<proteinExistence type="inferred from homology"/>
<evidence type="ECO:0000256" key="5">
    <source>
        <dbReference type="ARBA" id="ARBA00023244"/>
    </source>
</evidence>
<dbReference type="InterPro" id="IPR050161">
    <property type="entry name" value="Siro_Cobalamin_biosynth"/>
</dbReference>
<dbReference type="GO" id="GO:0004851">
    <property type="term" value="F:uroporphyrin-III C-methyltransferase activity"/>
    <property type="evidence" value="ECO:0007669"/>
    <property type="project" value="UniProtKB-EC"/>
</dbReference>
<dbReference type="KEGG" id="ccb:Clocel_2206"/>
<protein>
    <recommendedName>
        <fullName evidence="1">uroporphyrinogen-III C-methyltransferase</fullName>
        <ecNumber evidence="1">2.1.1.107</ecNumber>
    </recommendedName>
</protein>
<keyword evidence="3 6" id="KW-0808">Transferase</keyword>
<dbReference type="STRING" id="573061.Clocel_2206"/>
<dbReference type="NCBIfam" id="NF004790">
    <property type="entry name" value="PRK06136.1"/>
    <property type="match status" value="1"/>
</dbReference>
<dbReference type="Gene3D" id="3.40.1010.10">
    <property type="entry name" value="Cobalt-precorrin-4 Transmethylase, Domain 1"/>
    <property type="match status" value="1"/>
</dbReference>
<feature type="domain" description="Tetrapyrrole methylase" evidence="7">
    <location>
        <begin position="6"/>
        <end position="219"/>
    </location>
</feature>
<evidence type="ECO:0000256" key="2">
    <source>
        <dbReference type="ARBA" id="ARBA00022603"/>
    </source>
</evidence>
<dbReference type="eggNOG" id="COG0007">
    <property type="taxonomic scope" value="Bacteria"/>
</dbReference>
<dbReference type="Pfam" id="PF00590">
    <property type="entry name" value="TP_methylase"/>
    <property type="match status" value="1"/>
</dbReference>
<dbReference type="SUPFAM" id="SSF53790">
    <property type="entry name" value="Tetrapyrrole methylase"/>
    <property type="match status" value="1"/>
</dbReference>
<dbReference type="SUPFAM" id="SSF69618">
    <property type="entry name" value="HemD-like"/>
    <property type="match status" value="1"/>
</dbReference>
<keyword evidence="2 6" id="KW-0489">Methyltransferase</keyword>
<dbReference type="EMBL" id="CP002160">
    <property type="protein sequence ID" value="ADL51946.1"/>
    <property type="molecule type" value="Genomic_DNA"/>
</dbReference>
<evidence type="ECO:0000256" key="3">
    <source>
        <dbReference type="ARBA" id="ARBA00022679"/>
    </source>
</evidence>
<dbReference type="GO" id="GO:0004852">
    <property type="term" value="F:uroporphyrinogen-III synthase activity"/>
    <property type="evidence" value="ECO:0007669"/>
    <property type="project" value="InterPro"/>
</dbReference>
<evidence type="ECO:0000259" key="7">
    <source>
        <dbReference type="Pfam" id="PF00590"/>
    </source>
</evidence>
<reference evidence="9 10" key="1">
    <citation type="submission" date="2010-08" db="EMBL/GenBank/DDBJ databases">
        <title>Complete sequence of Clostridium cellulovorans 743B.</title>
        <authorList>
            <consortium name="US DOE Joint Genome Institute"/>
            <person name="Lucas S."/>
            <person name="Copeland A."/>
            <person name="Lapidus A."/>
            <person name="Cheng J.-F."/>
            <person name="Bruce D."/>
            <person name="Goodwin L."/>
            <person name="Pitluck S."/>
            <person name="Chertkov O."/>
            <person name="Detter J.C."/>
            <person name="Han C."/>
            <person name="Tapia R."/>
            <person name="Land M."/>
            <person name="Hauser L."/>
            <person name="Chang Y.-J."/>
            <person name="Jeffries C."/>
            <person name="Kyrpides N."/>
            <person name="Ivanova N."/>
            <person name="Mikhailova N."/>
            <person name="Hemme C.L."/>
            <person name="Woyke T."/>
        </authorList>
    </citation>
    <scope>NUCLEOTIDE SEQUENCE [LARGE SCALE GENOMIC DNA]</scope>
    <source>
        <strain evidence="10">ATCC 35296 / DSM 3052 / OCM 3 / 743B</strain>
    </source>
</reference>
<dbReference type="Gene3D" id="3.30.950.10">
    <property type="entry name" value="Methyltransferase, Cobalt-precorrin-4 Transmethylase, Domain 2"/>
    <property type="match status" value="1"/>
</dbReference>
<dbReference type="PANTHER" id="PTHR45790">
    <property type="entry name" value="SIROHEME SYNTHASE-RELATED"/>
    <property type="match status" value="1"/>
</dbReference>
<dbReference type="FunFam" id="3.30.950.10:FF:000001">
    <property type="entry name" value="Siroheme synthase"/>
    <property type="match status" value="1"/>
</dbReference>
<keyword evidence="5" id="KW-0627">Porphyrin biosynthesis</keyword>
<dbReference type="FunFam" id="3.40.1010.10:FF:000001">
    <property type="entry name" value="Siroheme synthase"/>
    <property type="match status" value="1"/>
</dbReference>
<evidence type="ECO:0000256" key="1">
    <source>
        <dbReference type="ARBA" id="ARBA00012162"/>
    </source>
</evidence>
<dbReference type="AlphaFoldDB" id="D9SNY1"/>
<dbReference type="NCBIfam" id="TIGR01469">
    <property type="entry name" value="cobA_cysG_Cterm"/>
    <property type="match status" value="1"/>
</dbReference>
<comment type="similarity">
    <text evidence="6">Belongs to the precorrin methyltransferase family.</text>
</comment>
<dbReference type="PROSITE" id="PS00840">
    <property type="entry name" value="SUMT_2"/>
    <property type="match status" value="1"/>
</dbReference>
<evidence type="ECO:0000313" key="9">
    <source>
        <dbReference type="EMBL" id="ADL51946.1"/>
    </source>
</evidence>
<dbReference type="PANTHER" id="PTHR45790:SF3">
    <property type="entry name" value="S-ADENOSYL-L-METHIONINE-DEPENDENT UROPORPHYRINOGEN III METHYLTRANSFERASE, CHLOROPLASTIC"/>
    <property type="match status" value="1"/>
</dbReference>
<dbReference type="InterPro" id="IPR036108">
    <property type="entry name" value="4pyrrol_syn_uPrphyn_synt_sf"/>
</dbReference>
<dbReference type="PROSITE" id="PS00839">
    <property type="entry name" value="SUMT_1"/>
    <property type="match status" value="1"/>
</dbReference>
<keyword evidence="4" id="KW-0949">S-adenosyl-L-methionine</keyword>
<dbReference type="InterPro" id="IPR003754">
    <property type="entry name" value="4pyrrol_synth_uPrphyn_synth"/>
</dbReference>
<dbReference type="HOGENOM" id="CLU_011276_6_0_9"/>
<evidence type="ECO:0000256" key="4">
    <source>
        <dbReference type="ARBA" id="ARBA00022691"/>
    </source>
</evidence>
<dbReference type="EC" id="2.1.1.107" evidence="1"/>
<dbReference type="GO" id="GO:0019354">
    <property type="term" value="P:siroheme biosynthetic process"/>
    <property type="evidence" value="ECO:0007669"/>
    <property type="project" value="InterPro"/>
</dbReference>
<evidence type="ECO:0000256" key="6">
    <source>
        <dbReference type="RuleBase" id="RU003960"/>
    </source>
</evidence>
<dbReference type="InterPro" id="IPR014776">
    <property type="entry name" value="4pyrrole_Mease_sub2"/>
</dbReference>
<dbReference type="CDD" id="cd11642">
    <property type="entry name" value="SUMT"/>
    <property type="match status" value="1"/>
</dbReference>
<accession>D9SNY1</accession>
<dbReference type="Proteomes" id="UP000002730">
    <property type="component" value="Chromosome"/>
</dbReference>
<dbReference type="OrthoDB" id="9815856at2"/>
<dbReference type="InterPro" id="IPR035996">
    <property type="entry name" value="4pyrrol_Methylase_sf"/>
</dbReference>
<organism evidence="9 10">
    <name type="scientific">Clostridium cellulovorans (strain ATCC 35296 / DSM 3052 / OCM 3 / 743B)</name>
    <dbReference type="NCBI Taxonomy" id="573061"/>
    <lineage>
        <taxon>Bacteria</taxon>
        <taxon>Bacillati</taxon>
        <taxon>Bacillota</taxon>
        <taxon>Clostridia</taxon>
        <taxon>Eubacteriales</taxon>
        <taxon>Clostridiaceae</taxon>
        <taxon>Clostridium</taxon>
    </lineage>
</organism>
<dbReference type="Gene3D" id="3.40.50.10090">
    <property type="match status" value="2"/>
</dbReference>
<dbReference type="CDD" id="cd06578">
    <property type="entry name" value="HemD"/>
    <property type="match status" value="1"/>
</dbReference>
<dbReference type="GO" id="GO:0032259">
    <property type="term" value="P:methylation"/>
    <property type="evidence" value="ECO:0007669"/>
    <property type="project" value="UniProtKB-KW"/>
</dbReference>
<gene>
    <name evidence="9" type="ordered locus">Clocel_2206</name>
</gene>
<sequence length="509" mass="57029">MKKNGKVYLVGAGPGDVGLLTIKGKKLLEECDTIIYDRLVSSDMINFVNEKANHIYVGKDVGKHAIKQEKINEIIVEEALKGRNVVRLKGGDPFVFGRGGEEIQELIKNEIPFEVVPGITSAIAVPEYAGIPVTHRGVSTSFHVITGHRYENEQGDYSDLEKELKILAKVKGTLVFLMGIGNLKFIVDTLVQNGKSPNTPIAIIEKGTTINQRVTKAELITIVEKAKEKEIKAPAIMVIGDVVNLNFITDKTEVLEGKRIGITGTPKTTEKLQKEVEKIRGKAVNLSFSKVCEFQDNTELIKALKHLNDYNWLVFTSPNGVDIFFKKAKEYLVDYRSFSKVKFAVVGDGTAEVLKNNGFIADYKPEKFTTKSLGEGLSNIVLPNETVLLLRAEESSEELTDILDGRKVKYQEIKTYYLSKDFEKRTELLNEIDYLDYLVFLSASGVNGFYENLDTKYLNILKNVQIICIGEMTAKTLEKYNIKNYIMPKKYCVSGIIELLKEKEGISDE</sequence>
<name>D9SNY1_CLOC7</name>
<feature type="domain" description="Tetrapyrrole biosynthesis uroporphyrinogen III synthase" evidence="8">
    <location>
        <begin position="271"/>
        <end position="497"/>
    </location>
</feature>
<dbReference type="InterPro" id="IPR000878">
    <property type="entry name" value="4pyrrol_Mease"/>
</dbReference>
<keyword evidence="10" id="KW-1185">Reference proteome</keyword>
<dbReference type="Pfam" id="PF02602">
    <property type="entry name" value="HEM4"/>
    <property type="match status" value="1"/>
</dbReference>
<evidence type="ECO:0000259" key="8">
    <source>
        <dbReference type="Pfam" id="PF02602"/>
    </source>
</evidence>
<dbReference type="InterPro" id="IPR014777">
    <property type="entry name" value="4pyrrole_Mease_sub1"/>
</dbReference>
<dbReference type="InterPro" id="IPR006366">
    <property type="entry name" value="CobA/CysG_C"/>
</dbReference>
<evidence type="ECO:0000313" key="10">
    <source>
        <dbReference type="Proteomes" id="UP000002730"/>
    </source>
</evidence>
<dbReference type="InterPro" id="IPR003043">
    <property type="entry name" value="Uropor_MeTrfase_CS"/>
</dbReference>